<dbReference type="FunFam" id="2.60.40.10:FF:000017">
    <property type="entry name" value="Down syndrome cell adhesion molecule b"/>
    <property type="match status" value="2"/>
</dbReference>
<dbReference type="CDD" id="cd20957">
    <property type="entry name" value="IgC2_3_Dscam"/>
    <property type="match status" value="1"/>
</dbReference>
<evidence type="ECO:0000256" key="1">
    <source>
        <dbReference type="ARBA" id="ARBA00004479"/>
    </source>
</evidence>
<dbReference type="Proteomes" id="UP000515160">
    <property type="component" value="Chromosome 3"/>
</dbReference>
<dbReference type="InterPro" id="IPR003599">
    <property type="entry name" value="Ig_sub"/>
</dbReference>
<keyword evidence="13" id="KW-1185">Reference proteome</keyword>
<keyword evidence="4" id="KW-0677">Repeat</keyword>
<keyword evidence="8" id="KW-1015">Disulfide bond</keyword>
<dbReference type="GO" id="GO:0007155">
    <property type="term" value="P:cell adhesion"/>
    <property type="evidence" value="ECO:0007669"/>
    <property type="project" value="UniProtKB-KW"/>
</dbReference>
<dbReference type="SUPFAM" id="SSF48726">
    <property type="entry name" value="Immunoglobulin"/>
    <property type="match status" value="9"/>
</dbReference>
<keyword evidence="9" id="KW-0325">Glycoprotein</keyword>
<dbReference type="InterPro" id="IPR007110">
    <property type="entry name" value="Ig-like_dom"/>
</dbReference>
<evidence type="ECO:0000256" key="7">
    <source>
        <dbReference type="ARBA" id="ARBA00023136"/>
    </source>
</evidence>
<feature type="chain" id="PRO_5039283888" evidence="11">
    <location>
        <begin position="19"/>
        <end position="957"/>
    </location>
</feature>
<keyword evidence="5" id="KW-0130">Cell adhesion</keyword>
<dbReference type="PANTHER" id="PTHR11640">
    <property type="entry name" value="NEPHRIN"/>
    <property type="match status" value="1"/>
</dbReference>
<dbReference type="InterPro" id="IPR003598">
    <property type="entry name" value="Ig_sub2"/>
</dbReference>
<feature type="domain" description="Ig-like" evidence="12">
    <location>
        <begin position="707"/>
        <end position="794"/>
    </location>
</feature>
<evidence type="ECO:0000256" key="8">
    <source>
        <dbReference type="ARBA" id="ARBA00023157"/>
    </source>
</evidence>
<dbReference type="Gene3D" id="2.60.40.10">
    <property type="entry name" value="Immunoglobulins"/>
    <property type="match status" value="8"/>
</dbReference>
<evidence type="ECO:0000256" key="3">
    <source>
        <dbReference type="ARBA" id="ARBA00022729"/>
    </source>
</evidence>
<feature type="domain" description="Ig-like" evidence="12">
    <location>
        <begin position="422"/>
        <end position="515"/>
    </location>
</feature>
<accession>A0A9C6T977</accession>
<dbReference type="InterPro" id="IPR036179">
    <property type="entry name" value="Ig-like_dom_sf"/>
</dbReference>
<dbReference type="Pfam" id="PF07679">
    <property type="entry name" value="I-set"/>
    <property type="match status" value="2"/>
</dbReference>
<dbReference type="CDD" id="cd20958">
    <property type="entry name" value="IgI_5_Dscam"/>
    <property type="match status" value="1"/>
</dbReference>
<feature type="domain" description="Ig-like" evidence="12">
    <location>
        <begin position="32"/>
        <end position="122"/>
    </location>
</feature>
<evidence type="ECO:0000313" key="14">
    <source>
        <dbReference type="RefSeq" id="XP_051861863.1"/>
    </source>
</evidence>
<dbReference type="FunFam" id="2.60.40.10:FF:000310">
    <property type="entry name" value="Down syndrome cell adhesion molecule, isoform D"/>
    <property type="match status" value="1"/>
</dbReference>
<evidence type="ECO:0000256" key="5">
    <source>
        <dbReference type="ARBA" id="ARBA00022889"/>
    </source>
</evidence>
<organism evidence="13 14">
    <name type="scientific">Drosophila albomicans</name>
    <name type="common">Fruit fly</name>
    <dbReference type="NCBI Taxonomy" id="7291"/>
    <lineage>
        <taxon>Eukaryota</taxon>
        <taxon>Metazoa</taxon>
        <taxon>Ecdysozoa</taxon>
        <taxon>Arthropoda</taxon>
        <taxon>Hexapoda</taxon>
        <taxon>Insecta</taxon>
        <taxon>Pterygota</taxon>
        <taxon>Neoptera</taxon>
        <taxon>Endopterygota</taxon>
        <taxon>Diptera</taxon>
        <taxon>Brachycera</taxon>
        <taxon>Muscomorpha</taxon>
        <taxon>Ephydroidea</taxon>
        <taxon>Drosophilidae</taxon>
        <taxon>Drosophila</taxon>
    </lineage>
</organism>
<reference evidence="14" key="1">
    <citation type="submission" date="2025-08" db="UniProtKB">
        <authorList>
            <consortium name="RefSeq"/>
        </authorList>
    </citation>
    <scope>IDENTIFICATION</scope>
    <source>
        <strain evidence="14">15112-1751.03</strain>
        <tissue evidence="14">Whole Adult</tissue>
    </source>
</reference>
<keyword evidence="7" id="KW-0472">Membrane</keyword>
<comment type="subcellular location">
    <subcellularLocation>
        <location evidence="1">Membrane</location>
        <topology evidence="1">Single-pass type I membrane protein</topology>
    </subcellularLocation>
</comment>
<protein>
    <submittedName>
        <fullName evidence="14">Cell adhesion molecule Dscam2 isoform X9</fullName>
    </submittedName>
</protein>
<sequence length="957" mass="107411">MDLHSLFKVALILYIIRAETSYIVNGLDLQGPIFLHEPPHRVEFSNNSGGLIECSGHGSPPPEVEWTPIPPQQDMVFQLSNGSMMFYPFTAEKYRHEVHATVYRCKLRNMVGTVLSREVHVRGVVNQKYTVQVHDEYVMTGNTAVLKCQVPSYMSEFVMVTAWVQDTGMHLYPNTDIGGKYTVLSNGELYINNAGPNDAYKSYTCRTVNRLTGEIQISTYPGRIIVTEPKGMVQPRINVEKHSMRHVVLNGQTTLPCIAQGHPVPTYRWFKEENEQLLPLQLSERITIVSAGLLKITKARLEDSGKYLCWVNNTAGEETIQVSLTVTAPLTAHLQPQVQTVDVDKDAQFQCIVSGHPVHDVNWLHDGKPILRDNRVEILTDPARLIIKKVQKDDPGMYQCFVSNEWEQIQSTAELQLGDASPELLYWFSEQTLQPGPTVSLKCVATGNPLPQFTWSLDGFPIPDSSRFLVGQYVTIHDDVISHVNISNVKEEDGGEYTCTAQNAIGKTSHSAKVNIYGLPYIREMPKITGISGSDLIVKCPVAGYPIDKIHWERDGQTLPINRRQRAYNNGTLIIEQLQRLEDAGTYTCMAQNKQKQTSRRNVEIQVLVPPKIMPIQAMTNMLREGMRAAISCQILEGDLPVSFRWERNGKPLIGTGNEVVRRLDEYSASLVIEHIASDHSGNYTCIASNVAGTERFTVPLTVNVPPKWILEPKDSSAQSGTDVLVHCQSAGYPKPTITWKKAIGPTPGEYKDFLYEPTVQLFPNGTIYFKKISKDSQGHFLCEAKNNIGSGVSKVIFLKVNVPAHFPTKTKQISVAKGKQVHVQCNVQGDNPIDFKWKIQATQQYLDESLDSRMRCPSSSSFRRCRSSQRIYESIRSNRGACNLHGVNPLLAIVQSSSITSTTSKSQTFGRMPSILTSAEPRQWSIYSNYGRRKPITFACRRRISWGPPSSRRWCK</sequence>
<evidence type="ECO:0000259" key="12">
    <source>
        <dbReference type="PROSITE" id="PS50835"/>
    </source>
</evidence>
<dbReference type="CDD" id="cd20954">
    <property type="entry name" value="IgI_7_Dscam"/>
    <property type="match status" value="1"/>
</dbReference>
<evidence type="ECO:0000256" key="11">
    <source>
        <dbReference type="SAM" id="SignalP"/>
    </source>
</evidence>
<feature type="domain" description="Ig-like" evidence="12">
    <location>
        <begin position="520"/>
        <end position="606"/>
    </location>
</feature>
<dbReference type="GO" id="GO:0016020">
    <property type="term" value="C:membrane"/>
    <property type="evidence" value="ECO:0007669"/>
    <property type="project" value="UniProtKB-SubCell"/>
</dbReference>
<dbReference type="FunFam" id="2.60.40.10:FF:000308">
    <property type="entry name" value="Down syndrome cell adhesion molecule, isoform D"/>
    <property type="match status" value="1"/>
</dbReference>
<dbReference type="SMART" id="SM00409">
    <property type="entry name" value="IG"/>
    <property type="match status" value="7"/>
</dbReference>
<evidence type="ECO:0000256" key="2">
    <source>
        <dbReference type="ARBA" id="ARBA00022692"/>
    </source>
</evidence>
<dbReference type="InterPro" id="IPR013783">
    <property type="entry name" value="Ig-like_fold"/>
</dbReference>
<dbReference type="SMART" id="SM00408">
    <property type="entry name" value="IGc2"/>
    <property type="match status" value="6"/>
</dbReference>
<dbReference type="GeneID" id="117572093"/>
<dbReference type="FunFam" id="2.60.40.10:FF:000311">
    <property type="entry name" value="Down syndrome cell adhesion molecule, isoform D"/>
    <property type="match status" value="1"/>
</dbReference>
<feature type="domain" description="Ig-like" evidence="12">
    <location>
        <begin position="235"/>
        <end position="325"/>
    </location>
</feature>
<dbReference type="InterPro" id="IPR051275">
    <property type="entry name" value="Cell_adhesion_signaling"/>
</dbReference>
<dbReference type="Pfam" id="PF13927">
    <property type="entry name" value="Ig_3"/>
    <property type="match status" value="4"/>
</dbReference>
<keyword evidence="6" id="KW-1133">Transmembrane helix</keyword>
<dbReference type="AlphaFoldDB" id="A0A9C6T977"/>
<evidence type="ECO:0000256" key="4">
    <source>
        <dbReference type="ARBA" id="ARBA00022737"/>
    </source>
</evidence>
<gene>
    <name evidence="14" type="primary">LOC117572093</name>
</gene>
<evidence type="ECO:0000256" key="10">
    <source>
        <dbReference type="ARBA" id="ARBA00023319"/>
    </source>
</evidence>
<name>A0A9C6T977_DROAB</name>
<evidence type="ECO:0000256" key="9">
    <source>
        <dbReference type="ARBA" id="ARBA00023180"/>
    </source>
</evidence>
<dbReference type="CDD" id="cd20956">
    <property type="entry name" value="IgI_4_Dscam"/>
    <property type="match status" value="1"/>
</dbReference>
<dbReference type="CTD" id="2769008"/>
<feature type="domain" description="Ig-like" evidence="12">
    <location>
        <begin position="329"/>
        <end position="416"/>
    </location>
</feature>
<keyword evidence="2" id="KW-0812">Transmembrane</keyword>
<dbReference type="GO" id="GO:0048812">
    <property type="term" value="P:neuron projection morphogenesis"/>
    <property type="evidence" value="ECO:0007669"/>
    <property type="project" value="UniProtKB-ARBA"/>
</dbReference>
<evidence type="ECO:0000313" key="13">
    <source>
        <dbReference type="Proteomes" id="UP000515160"/>
    </source>
</evidence>
<feature type="signal peptide" evidence="11">
    <location>
        <begin position="1"/>
        <end position="18"/>
    </location>
</feature>
<keyword evidence="10" id="KW-0393">Immunoglobulin domain</keyword>
<feature type="domain" description="Ig-like" evidence="12">
    <location>
        <begin position="127"/>
        <end position="218"/>
    </location>
</feature>
<evidence type="ECO:0000256" key="6">
    <source>
        <dbReference type="ARBA" id="ARBA00022989"/>
    </source>
</evidence>
<dbReference type="FunFam" id="2.60.40.10:FF:000324">
    <property type="entry name" value="Down syndrome cell adhesion molecule, isoform D"/>
    <property type="match status" value="1"/>
</dbReference>
<proteinExistence type="predicted"/>
<dbReference type="OrthoDB" id="5982258at2759"/>
<dbReference type="PROSITE" id="PS50835">
    <property type="entry name" value="IG_LIKE"/>
    <property type="match status" value="8"/>
</dbReference>
<dbReference type="InterPro" id="IPR013098">
    <property type="entry name" value="Ig_I-set"/>
</dbReference>
<keyword evidence="3 11" id="KW-0732">Signal</keyword>
<feature type="domain" description="Ig-like" evidence="12">
    <location>
        <begin position="611"/>
        <end position="704"/>
    </location>
</feature>
<dbReference type="RefSeq" id="XP_051861863.1">
    <property type="nucleotide sequence ID" value="XM_052005903.1"/>
</dbReference>
<dbReference type="FunFam" id="2.60.40.10:FF:000302">
    <property type="entry name" value="Down syndrome cell adhesion molecule, isoform D"/>
    <property type="match status" value="1"/>
</dbReference>